<evidence type="ECO:0000259" key="1">
    <source>
        <dbReference type="Pfam" id="PF13490"/>
    </source>
</evidence>
<feature type="domain" description="Putative zinc-finger" evidence="1">
    <location>
        <begin position="8"/>
        <end position="41"/>
    </location>
</feature>
<proteinExistence type="predicted"/>
<reference evidence="2" key="1">
    <citation type="journal article" date="2010" name="Nature">
        <title>The Dynamic genome of Hydra.</title>
        <authorList>
            <person name="Chapman J.A."/>
            <person name="Kirkness E.F."/>
            <person name="Simakov O."/>
            <person name="Hampson S.E."/>
            <person name="Mitros T."/>
            <person name="Weinmaier T."/>
            <person name="Rattei T."/>
            <person name="Balasubramanian P.G."/>
            <person name="Borman J."/>
            <person name="Busam D."/>
            <person name="Disbennett K."/>
            <person name="Pfannkoch C."/>
            <person name="Sumin N."/>
            <person name="Sutton G."/>
            <person name="Viswanathan L."/>
            <person name="Walenz B."/>
            <person name="Goodstein D.M."/>
            <person name="Hellsten U."/>
            <person name="Kawashima T."/>
            <person name="Prochnik S.E."/>
            <person name="Putnam N.H."/>
            <person name="Shu S."/>
            <person name="Blumberg B."/>
            <person name="Dana C.E."/>
            <person name="Gee L."/>
            <person name="Kibler D.F."/>
            <person name="Law L."/>
            <person name="Lindgens D."/>
            <person name="Martinez D.E."/>
            <person name="Peng J."/>
            <person name="Wigge P.A."/>
            <person name="Bertulat B."/>
            <person name="Guder C."/>
            <person name="Nakamura Y."/>
            <person name="Ozbek S."/>
            <person name="Watanabe H."/>
            <person name="Khalturin K."/>
            <person name="Hemmrich G."/>
            <person name="Franke A."/>
            <person name="Augustin R."/>
            <person name="Fraune S."/>
            <person name="Hayakawa E."/>
            <person name="Hayakawa S."/>
            <person name="Hirose M."/>
            <person name="Hwang J."/>
            <person name="Ikeo K."/>
            <person name="Nishimiya-Fujisawa C."/>
            <person name="Ogura A."/>
            <person name="Takahashi T."/>
            <person name="Steinmetz P.R."/>
            <person name="Zhang X."/>
            <person name="Aufschnaiter R."/>
            <person name="Eder M.K."/>
            <person name="Gorny A.K."/>
            <person name="Salvenmoser W."/>
            <person name="Heimberg A.M."/>
            <person name="Wheeler B.M."/>
            <person name="Peterson K.J."/>
            <person name="Boettger A."/>
            <person name="Tischler P."/>
            <person name="Wolf A."/>
            <person name="Gojobori T."/>
            <person name="Remington K.A."/>
            <person name="Strausberg R.L."/>
            <person name="Venter J."/>
            <person name="Technau U."/>
            <person name="Hobmayer B."/>
            <person name="Bosch T.C."/>
            <person name="Holstein T.W."/>
            <person name="Fujisawa T."/>
            <person name="Bode H.R."/>
            <person name="David C.N."/>
            <person name="Rokhsar D.S."/>
            <person name="Steele R.E."/>
        </authorList>
    </citation>
    <scope>NUCLEOTIDE SEQUENCE</scope>
</reference>
<gene>
    <name evidence="2" type="ORF">Csp_C24880</name>
</gene>
<organism evidence="2">
    <name type="scientific">Curvibacter symbiont subsp. Hydra magnipapillata</name>
    <dbReference type="NCBI Taxonomy" id="667019"/>
    <lineage>
        <taxon>Bacteria</taxon>
        <taxon>Pseudomonadati</taxon>
        <taxon>Pseudomonadota</taxon>
        <taxon>Betaproteobacteria</taxon>
        <taxon>Burkholderiales</taxon>
        <taxon>Comamonadaceae</taxon>
        <taxon>Curvibacter</taxon>
    </lineage>
</organism>
<dbReference type="AlphaFoldDB" id="C9YCQ9"/>
<name>C9YCQ9_CURXX</name>
<sequence length="70" mass="8174">MKLLRRTCKEATALMVAREDRALPMVDRVALYFHLAACKACPRFEKQMLTLRNSMRQWRHYSENDADSAG</sequence>
<accession>C9YCQ9</accession>
<protein>
    <recommendedName>
        <fullName evidence="1">Putative zinc-finger domain-containing protein</fullName>
    </recommendedName>
</protein>
<evidence type="ECO:0000313" key="2">
    <source>
        <dbReference type="EMBL" id="CBA30703.1"/>
    </source>
</evidence>
<dbReference type="Pfam" id="PF13490">
    <property type="entry name" value="zf-HC2"/>
    <property type="match status" value="1"/>
</dbReference>
<dbReference type="EMBL" id="FN543105">
    <property type="protein sequence ID" value="CBA30703.1"/>
    <property type="molecule type" value="Genomic_DNA"/>
</dbReference>
<dbReference type="InterPro" id="IPR027383">
    <property type="entry name" value="Znf_put"/>
</dbReference>